<dbReference type="Proteomes" id="UP000712600">
    <property type="component" value="Unassembled WGS sequence"/>
</dbReference>
<dbReference type="AlphaFoldDB" id="A0A8S9Q1R8"/>
<dbReference type="EMBL" id="QGKX02001290">
    <property type="protein sequence ID" value="KAF3536127.1"/>
    <property type="molecule type" value="Genomic_DNA"/>
</dbReference>
<gene>
    <name evidence="2" type="ORF">F2Q69_00021408</name>
</gene>
<organism evidence="2 3">
    <name type="scientific">Brassica cretica</name>
    <name type="common">Mustard</name>
    <dbReference type="NCBI Taxonomy" id="69181"/>
    <lineage>
        <taxon>Eukaryota</taxon>
        <taxon>Viridiplantae</taxon>
        <taxon>Streptophyta</taxon>
        <taxon>Embryophyta</taxon>
        <taxon>Tracheophyta</taxon>
        <taxon>Spermatophyta</taxon>
        <taxon>Magnoliopsida</taxon>
        <taxon>eudicotyledons</taxon>
        <taxon>Gunneridae</taxon>
        <taxon>Pentapetalae</taxon>
        <taxon>rosids</taxon>
        <taxon>malvids</taxon>
        <taxon>Brassicales</taxon>
        <taxon>Brassicaceae</taxon>
        <taxon>Brassiceae</taxon>
        <taxon>Brassica</taxon>
    </lineage>
</organism>
<reference evidence="2" key="1">
    <citation type="submission" date="2019-12" db="EMBL/GenBank/DDBJ databases">
        <title>Genome sequencing and annotation of Brassica cretica.</title>
        <authorList>
            <person name="Studholme D.J."/>
            <person name="Sarris P."/>
        </authorList>
    </citation>
    <scope>NUCLEOTIDE SEQUENCE</scope>
    <source>
        <strain evidence="2">PFS-109/04</strain>
        <tissue evidence="2">Leaf</tissue>
    </source>
</reference>
<accession>A0A8S9Q1R8</accession>
<comment type="caution">
    <text evidence="2">The sequence shown here is derived from an EMBL/GenBank/DDBJ whole genome shotgun (WGS) entry which is preliminary data.</text>
</comment>
<evidence type="ECO:0000313" key="3">
    <source>
        <dbReference type="Proteomes" id="UP000712600"/>
    </source>
</evidence>
<proteinExistence type="predicted"/>
<feature type="region of interest" description="Disordered" evidence="1">
    <location>
        <begin position="68"/>
        <end position="102"/>
    </location>
</feature>
<sequence length="241" mass="27027">MVELLICCSEHDVSMCFSEYGGTLLMSWRIEEEGFLGVEYCLGGCGISELWSWTSFFSSLGKINHSAWNPEAGGKTQTWGQGTRPRGRTPEPGGRNPEPGSRNLEAGSWRLREFHHGIKLLVEFGVGRRIVARVFKLPYRICFNGHVFGLSEDGHMDVVVPLIPMAWKWITRKTIMHDLVNALRAYITVAQDQVESLYSALVQAGLQFAFLEALWFHESCVGVYVSGPRNSEIENLGEAKD</sequence>
<name>A0A8S9Q1R8_BRACR</name>
<evidence type="ECO:0000256" key="1">
    <source>
        <dbReference type="SAM" id="MobiDB-lite"/>
    </source>
</evidence>
<evidence type="ECO:0000313" key="2">
    <source>
        <dbReference type="EMBL" id="KAF3536127.1"/>
    </source>
</evidence>
<protein>
    <submittedName>
        <fullName evidence="2">Uncharacterized protein</fullName>
    </submittedName>
</protein>
<feature type="compositionally biased region" description="Low complexity" evidence="1">
    <location>
        <begin position="90"/>
        <end position="102"/>
    </location>
</feature>